<proteinExistence type="predicted"/>
<dbReference type="RefSeq" id="WP_173777994.1">
    <property type="nucleotide sequence ID" value="NZ_JABSNO010000002.1"/>
</dbReference>
<organism evidence="1 2">
    <name type="scientific">Frigoriflavimonas asaccharolytica</name>
    <dbReference type="NCBI Taxonomy" id="2735899"/>
    <lineage>
        <taxon>Bacteria</taxon>
        <taxon>Pseudomonadati</taxon>
        <taxon>Bacteroidota</taxon>
        <taxon>Flavobacteriia</taxon>
        <taxon>Flavobacteriales</taxon>
        <taxon>Weeksellaceae</taxon>
        <taxon>Frigoriflavimonas</taxon>
    </lineage>
</organism>
<dbReference type="EMBL" id="JABSNO010000002">
    <property type="protein sequence ID" value="NRS91363.1"/>
    <property type="molecule type" value="Genomic_DNA"/>
</dbReference>
<dbReference type="Proteomes" id="UP000610746">
    <property type="component" value="Unassembled WGS sequence"/>
</dbReference>
<evidence type="ECO:0000313" key="2">
    <source>
        <dbReference type="Proteomes" id="UP000610746"/>
    </source>
</evidence>
<dbReference type="AlphaFoldDB" id="A0A8J8G4M0"/>
<protein>
    <submittedName>
        <fullName evidence="1">Uncharacterized protein</fullName>
    </submittedName>
</protein>
<comment type="caution">
    <text evidence="1">The sequence shown here is derived from an EMBL/GenBank/DDBJ whole genome shotgun (WGS) entry which is preliminary data.</text>
</comment>
<keyword evidence="2" id="KW-1185">Reference proteome</keyword>
<reference evidence="1" key="1">
    <citation type="submission" date="2020-05" db="EMBL/GenBank/DDBJ databases">
        <title>Genomic Encyclopedia of Type Strains, Phase IV (KMG-V): Genome sequencing to study the core and pangenomes of soil and plant-associated prokaryotes.</title>
        <authorList>
            <person name="Whitman W."/>
        </authorList>
    </citation>
    <scope>NUCLEOTIDE SEQUENCE</scope>
    <source>
        <strain evidence="1">16F</strain>
    </source>
</reference>
<gene>
    <name evidence="1" type="ORF">HNQ03_000429</name>
</gene>
<sequence>MEEIYEEDVPKTYIYKNIKGNSFNSGTININVPDFVMNYIQLLERKVMNLEEEIQKLKEVI</sequence>
<name>A0A8J8G4M0_9FLAO</name>
<evidence type="ECO:0000313" key="1">
    <source>
        <dbReference type="EMBL" id="NRS91363.1"/>
    </source>
</evidence>
<accession>A0A8J8G4M0</accession>